<feature type="non-terminal residue" evidence="8">
    <location>
        <position position="1"/>
    </location>
</feature>
<dbReference type="InterPro" id="IPR001841">
    <property type="entry name" value="Znf_RING"/>
</dbReference>
<feature type="non-terminal residue" evidence="8">
    <location>
        <position position="214"/>
    </location>
</feature>
<dbReference type="AlphaFoldDB" id="A0A4P9WRF7"/>
<evidence type="ECO:0000313" key="9">
    <source>
        <dbReference type="Proteomes" id="UP000269721"/>
    </source>
</evidence>
<dbReference type="Gene3D" id="3.30.40.10">
    <property type="entry name" value="Zinc/RING finger domain, C3HC4 (zinc finger)"/>
    <property type="match status" value="1"/>
</dbReference>
<dbReference type="EMBL" id="KZ994220">
    <property type="protein sequence ID" value="RKO93496.1"/>
    <property type="molecule type" value="Genomic_DNA"/>
</dbReference>
<feature type="domain" description="CHY-type" evidence="6">
    <location>
        <begin position="3"/>
        <end position="72"/>
    </location>
</feature>
<gene>
    <name evidence="8" type="ORF">BDK51DRAFT_6642</name>
</gene>
<evidence type="ECO:0008006" key="10">
    <source>
        <dbReference type="Google" id="ProtNLM"/>
    </source>
</evidence>
<dbReference type="InterPro" id="IPR037275">
    <property type="entry name" value="Znf_CTCHY_sf"/>
</dbReference>
<dbReference type="SUPFAM" id="SSF161219">
    <property type="entry name" value="CHY zinc finger-like"/>
    <property type="match status" value="1"/>
</dbReference>
<dbReference type="GO" id="GO:0061630">
    <property type="term" value="F:ubiquitin protein ligase activity"/>
    <property type="evidence" value="ECO:0007669"/>
    <property type="project" value="TreeGrafter"/>
</dbReference>
<dbReference type="PROSITE" id="PS50089">
    <property type="entry name" value="ZF_RING_2"/>
    <property type="match status" value="1"/>
</dbReference>
<feature type="domain" description="RING-type" evidence="5">
    <location>
        <begin position="118"/>
        <end position="161"/>
    </location>
</feature>
<name>A0A4P9WRF7_9FUNG</name>
<keyword evidence="1" id="KW-0479">Metal-binding</keyword>
<dbReference type="GO" id="GO:0016567">
    <property type="term" value="P:protein ubiquitination"/>
    <property type="evidence" value="ECO:0007669"/>
    <property type="project" value="TreeGrafter"/>
</dbReference>
<evidence type="ECO:0000259" key="7">
    <source>
        <dbReference type="PROSITE" id="PS51270"/>
    </source>
</evidence>
<dbReference type="GO" id="GO:0006511">
    <property type="term" value="P:ubiquitin-dependent protein catabolic process"/>
    <property type="evidence" value="ECO:0007669"/>
    <property type="project" value="TreeGrafter"/>
</dbReference>
<organism evidence="8 9">
    <name type="scientific">Blyttiomyces helicus</name>
    <dbReference type="NCBI Taxonomy" id="388810"/>
    <lineage>
        <taxon>Eukaryota</taxon>
        <taxon>Fungi</taxon>
        <taxon>Fungi incertae sedis</taxon>
        <taxon>Chytridiomycota</taxon>
        <taxon>Chytridiomycota incertae sedis</taxon>
        <taxon>Chytridiomycetes</taxon>
        <taxon>Chytridiomycetes incertae sedis</taxon>
        <taxon>Blyttiomyces</taxon>
    </lineage>
</organism>
<keyword evidence="9" id="KW-1185">Reference proteome</keyword>
<feature type="domain" description="CTCHY-type" evidence="7">
    <location>
        <begin position="74"/>
        <end position="144"/>
    </location>
</feature>
<dbReference type="PROSITE" id="PS51270">
    <property type="entry name" value="ZF_CTCHY"/>
    <property type="match status" value="1"/>
</dbReference>
<keyword evidence="3" id="KW-0862">Zinc</keyword>
<dbReference type="InterPro" id="IPR008913">
    <property type="entry name" value="Znf_CHY"/>
</dbReference>
<dbReference type="Pfam" id="PF14599">
    <property type="entry name" value="zinc_ribbon_6"/>
    <property type="match status" value="1"/>
</dbReference>
<evidence type="ECO:0000256" key="4">
    <source>
        <dbReference type="PROSITE-ProRule" id="PRU00601"/>
    </source>
</evidence>
<dbReference type="InterPro" id="IPR037274">
    <property type="entry name" value="Znf_CHY_sf"/>
</dbReference>
<dbReference type="Pfam" id="PF05495">
    <property type="entry name" value="zf-CHY"/>
    <property type="match status" value="1"/>
</dbReference>
<dbReference type="InterPro" id="IPR017921">
    <property type="entry name" value="Znf_CTCHY"/>
</dbReference>
<dbReference type="SUPFAM" id="SSF57850">
    <property type="entry name" value="RING/U-box"/>
    <property type="match status" value="1"/>
</dbReference>
<dbReference type="Proteomes" id="UP000269721">
    <property type="component" value="Unassembled WGS sequence"/>
</dbReference>
<keyword evidence="2 4" id="KW-0863">Zinc-finger</keyword>
<evidence type="ECO:0000256" key="1">
    <source>
        <dbReference type="ARBA" id="ARBA00022723"/>
    </source>
</evidence>
<dbReference type="GO" id="GO:0008270">
    <property type="term" value="F:zinc ion binding"/>
    <property type="evidence" value="ECO:0007669"/>
    <property type="project" value="UniProtKB-KW"/>
</dbReference>
<dbReference type="PANTHER" id="PTHR21319:SF0">
    <property type="entry name" value="AND RING FINGER DOMAIN PROTEIN, PUTATIVE (AFU_ORTHOLOGUE AFUA_1G08900)-RELATED"/>
    <property type="match status" value="1"/>
</dbReference>
<dbReference type="PROSITE" id="PS51266">
    <property type="entry name" value="ZF_CHY"/>
    <property type="match status" value="1"/>
</dbReference>
<dbReference type="GO" id="GO:0005634">
    <property type="term" value="C:nucleus"/>
    <property type="evidence" value="ECO:0007669"/>
    <property type="project" value="TreeGrafter"/>
</dbReference>
<evidence type="ECO:0000313" key="8">
    <source>
        <dbReference type="EMBL" id="RKO93496.1"/>
    </source>
</evidence>
<evidence type="ECO:0000259" key="6">
    <source>
        <dbReference type="PROSITE" id="PS51266"/>
    </source>
</evidence>
<dbReference type="PANTHER" id="PTHR21319">
    <property type="entry name" value="RING FINGER AND CHY ZINC FINGER DOMAIN-CONTAINING PROTEIN 1"/>
    <property type="match status" value="1"/>
</dbReference>
<dbReference type="SUPFAM" id="SSF161245">
    <property type="entry name" value="Zinc hairpin stack"/>
    <property type="match status" value="1"/>
</dbReference>
<proteinExistence type="predicted"/>
<protein>
    <recommendedName>
        <fullName evidence="10">CHY-type domain-containing protein</fullName>
    </recommendedName>
</protein>
<accession>A0A4P9WRF7</accession>
<dbReference type="InterPro" id="IPR013083">
    <property type="entry name" value="Znf_RING/FYVE/PHD"/>
</dbReference>
<dbReference type="Gene3D" id="2.20.28.10">
    <property type="match status" value="1"/>
</dbReference>
<sequence>QDIEAGILGCKHYQRGVKLQAHCCGNWFTCRFCHDEVSDHQIKRHLTSIMMCMHCRTVQPASQDCANPSCGRRASRYYCGLCKLWDDDPRKHIYHCADCGICRIGKGLGRDFFHCEKCNVCMAIQKVINQTQSQKCPCGHCIHHKCHQEYIQTSYQCPTCQKSLSNMTSYFNRLDTILAQHTMPPEYAHLESHIYCNDCEKKSYARFHFLYHKC</sequence>
<evidence type="ECO:0000256" key="2">
    <source>
        <dbReference type="ARBA" id="ARBA00022771"/>
    </source>
</evidence>
<evidence type="ECO:0000256" key="3">
    <source>
        <dbReference type="ARBA" id="ARBA00022833"/>
    </source>
</evidence>
<evidence type="ECO:0000259" key="5">
    <source>
        <dbReference type="PROSITE" id="PS50089"/>
    </source>
</evidence>
<dbReference type="OrthoDB" id="411372at2759"/>
<reference evidence="9" key="1">
    <citation type="journal article" date="2018" name="Nat. Microbiol.">
        <title>Leveraging single-cell genomics to expand the fungal tree of life.</title>
        <authorList>
            <person name="Ahrendt S.R."/>
            <person name="Quandt C.A."/>
            <person name="Ciobanu D."/>
            <person name="Clum A."/>
            <person name="Salamov A."/>
            <person name="Andreopoulos B."/>
            <person name="Cheng J.F."/>
            <person name="Woyke T."/>
            <person name="Pelin A."/>
            <person name="Henrissat B."/>
            <person name="Reynolds N.K."/>
            <person name="Benny G.L."/>
            <person name="Smith M.E."/>
            <person name="James T.Y."/>
            <person name="Grigoriev I.V."/>
        </authorList>
    </citation>
    <scope>NUCLEOTIDE SEQUENCE [LARGE SCALE GENOMIC DNA]</scope>
</reference>
<dbReference type="InterPro" id="IPR039512">
    <property type="entry name" value="RCHY1_zinc-ribbon"/>
</dbReference>